<dbReference type="InterPro" id="IPR013978">
    <property type="entry name" value="MEKHLA"/>
</dbReference>
<keyword evidence="5" id="KW-0067">ATP-binding</keyword>
<evidence type="ECO:0000313" key="11">
    <source>
        <dbReference type="Proteomes" id="UP001055712"/>
    </source>
</evidence>
<dbReference type="GO" id="GO:0009881">
    <property type="term" value="F:photoreceptor activity"/>
    <property type="evidence" value="ECO:0007669"/>
    <property type="project" value="UniProtKB-KW"/>
</dbReference>
<accession>A0A9D4YSZ5</accession>
<evidence type="ECO:0000256" key="1">
    <source>
        <dbReference type="ARBA" id="ARBA00022543"/>
    </source>
</evidence>
<comment type="caution">
    <text evidence="10">The sequence shown here is derived from an EMBL/GenBank/DDBJ whole genome shotgun (WGS) entry which is preliminary data.</text>
</comment>
<dbReference type="SMART" id="SM00991">
    <property type="entry name" value="WHEP-TRS"/>
    <property type="match status" value="1"/>
</dbReference>
<dbReference type="SUPFAM" id="SSF47060">
    <property type="entry name" value="S15/NS1 RNA-binding domain"/>
    <property type="match status" value="1"/>
</dbReference>
<keyword evidence="4" id="KW-0547">Nucleotide-binding</keyword>
<proteinExistence type="predicted"/>
<dbReference type="GO" id="GO:0006418">
    <property type="term" value="P:tRNA aminoacylation for protein translation"/>
    <property type="evidence" value="ECO:0007669"/>
    <property type="project" value="InterPro"/>
</dbReference>
<evidence type="ECO:0000256" key="3">
    <source>
        <dbReference type="ARBA" id="ARBA00022606"/>
    </source>
</evidence>
<dbReference type="GO" id="GO:0004812">
    <property type="term" value="F:aminoacyl-tRNA ligase activity"/>
    <property type="evidence" value="ECO:0007669"/>
    <property type="project" value="UniProtKB-KW"/>
</dbReference>
<evidence type="ECO:0000256" key="7">
    <source>
        <dbReference type="ARBA" id="ARBA00023146"/>
    </source>
</evidence>
<organism evidence="10 11">
    <name type="scientific">Chlorella vulgaris</name>
    <name type="common">Green alga</name>
    <dbReference type="NCBI Taxonomy" id="3077"/>
    <lineage>
        <taxon>Eukaryota</taxon>
        <taxon>Viridiplantae</taxon>
        <taxon>Chlorophyta</taxon>
        <taxon>core chlorophytes</taxon>
        <taxon>Trebouxiophyceae</taxon>
        <taxon>Chlorellales</taxon>
        <taxon>Chlorellaceae</taxon>
        <taxon>Chlorella clade</taxon>
        <taxon>Chlorella</taxon>
    </lineage>
</organism>
<sequence>MLAMFKPSCWSAQPATGRRPATSQRRPAAAPPGRQQLWVAAAKGKGGGGKKGSGVPKKAGSLMDPPKPAEPYLQTSVIMHNLLLVESHFRKTKKPIFGPDAEIEISQVARELWEAPFAVLAHDIEEGEPNRFCYANKTALQLFECSWDELVGKESTQSAEDVAEVQDDRQAALERTLKSGYLDNYSGWRRSLKGTRFLVSNATLFNVEAPTGQVVGQAVKIREWEFEDGTKGGEGVVPGAAAAGGAPPSAESLAAAEAAVAEQGALVRSLKEEQGLANSSEEVKAAVEKLLQLKEELAGMQHAAAAAAPAAPAPEAGQAQG</sequence>
<feature type="region of interest" description="Disordered" evidence="8">
    <location>
        <begin position="301"/>
        <end position="321"/>
    </location>
</feature>
<dbReference type="Proteomes" id="UP001055712">
    <property type="component" value="Unassembled WGS sequence"/>
</dbReference>
<evidence type="ECO:0000259" key="9">
    <source>
        <dbReference type="PROSITE" id="PS51185"/>
    </source>
</evidence>
<protein>
    <recommendedName>
        <fullName evidence="9">WHEP-TRS domain-containing protein</fullName>
    </recommendedName>
</protein>
<evidence type="ECO:0000256" key="5">
    <source>
        <dbReference type="ARBA" id="ARBA00022840"/>
    </source>
</evidence>
<dbReference type="InterPro" id="IPR000738">
    <property type="entry name" value="WHEP-TRS_dom"/>
</dbReference>
<name>A0A9D4YSZ5_CHLVU</name>
<dbReference type="AlphaFoldDB" id="A0A9D4YSZ5"/>
<dbReference type="InterPro" id="IPR035965">
    <property type="entry name" value="PAS-like_dom_sf"/>
</dbReference>
<dbReference type="InterPro" id="IPR009068">
    <property type="entry name" value="uS15_NS1_RNA-bd_sf"/>
</dbReference>
<keyword evidence="6" id="KW-0648">Protein biosynthesis</keyword>
<evidence type="ECO:0000256" key="2">
    <source>
        <dbReference type="ARBA" id="ARBA00022598"/>
    </source>
</evidence>
<evidence type="ECO:0000256" key="8">
    <source>
        <dbReference type="SAM" id="MobiDB-lite"/>
    </source>
</evidence>
<feature type="region of interest" description="Disordered" evidence="8">
    <location>
        <begin position="1"/>
        <end position="65"/>
    </location>
</feature>
<evidence type="ECO:0000256" key="6">
    <source>
        <dbReference type="ARBA" id="ARBA00022917"/>
    </source>
</evidence>
<keyword evidence="1" id="KW-0600">Photoreceptor protein</keyword>
<keyword evidence="2" id="KW-0436">Ligase</keyword>
<dbReference type="OrthoDB" id="10266517at2759"/>
<keyword evidence="1" id="KW-0675">Receptor</keyword>
<keyword evidence="7" id="KW-0030">Aminoacyl-tRNA synthetase</keyword>
<dbReference type="Gene3D" id="1.10.287.10">
    <property type="entry name" value="S15/NS1, RNA-binding"/>
    <property type="match status" value="1"/>
</dbReference>
<dbReference type="SUPFAM" id="SSF55785">
    <property type="entry name" value="PYP-like sensor domain (PAS domain)"/>
    <property type="match status" value="1"/>
</dbReference>
<dbReference type="GO" id="GO:0005524">
    <property type="term" value="F:ATP binding"/>
    <property type="evidence" value="ECO:0007669"/>
    <property type="project" value="UniProtKB-KW"/>
</dbReference>
<dbReference type="Pfam" id="PF08670">
    <property type="entry name" value="MEKHLA"/>
    <property type="match status" value="1"/>
</dbReference>
<dbReference type="InterPro" id="IPR000014">
    <property type="entry name" value="PAS"/>
</dbReference>
<evidence type="ECO:0000256" key="4">
    <source>
        <dbReference type="ARBA" id="ARBA00022741"/>
    </source>
</evidence>
<dbReference type="Gene3D" id="3.30.450.20">
    <property type="entry name" value="PAS domain"/>
    <property type="match status" value="1"/>
</dbReference>
<gene>
    <name evidence="10" type="ORF">D9Q98_009972</name>
</gene>
<dbReference type="Pfam" id="PF00458">
    <property type="entry name" value="WHEP-TRS"/>
    <property type="match status" value="1"/>
</dbReference>
<keyword evidence="1" id="KW-0157">Chromophore</keyword>
<keyword evidence="11" id="KW-1185">Reference proteome</keyword>
<dbReference type="PROSITE" id="PS51185">
    <property type="entry name" value="WHEP_TRS_2"/>
    <property type="match status" value="1"/>
</dbReference>
<feature type="domain" description="WHEP-TRS" evidence="9">
    <location>
        <begin position="252"/>
        <end position="311"/>
    </location>
</feature>
<dbReference type="CDD" id="cd00130">
    <property type="entry name" value="PAS"/>
    <property type="match status" value="1"/>
</dbReference>
<reference evidence="10" key="2">
    <citation type="submission" date="2020-11" db="EMBL/GenBank/DDBJ databases">
        <authorList>
            <person name="Cecchin M."/>
            <person name="Marcolungo L."/>
            <person name="Rossato M."/>
            <person name="Girolomoni L."/>
            <person name="Cosentino E."/>
            <person name="Cuine S."/>
            <person name="Li-Beisson Y."/>
            <person name="Delledonne M."/>
            <person name="Ballottari M."/>
        </authorList>
    </citation>
    <scope>NUCLEOTIDE SEQUENCE</scope>
    <source>
        <strain evidence="10">211/11P</strain>
        <tissue evidence="10">Whole cell</tissue>
    </source>
</reference>
<reference evidence="10" key="1">
    <citation type="journal article" date="2019" name="Plant J.">
        <title>Chlorella vulgaris genome assembly and annotation reveals the molecular basis for metabolic acclimation to high light conditions.</title>
        <authorList>
            <person name="Cecchin M."/>
            <person name="Marcolungo L."/>
            <person name="Rossato M."/>
            <person name="Girolomoni L."/>
            <person name="Cosentino E."/>
            <person name="Cuine S."/>
            <person name="Li-Beisson Y."/>
            <person name="Delledonne M."/>
            <person name="Ballottari M."/>
        </authorList>
    </citation>
    <scope>NUCLEOTIDE SEQUENCE</scope>
    <source>
        <strain evidence="10">211/11P</strain>
    </source>
</reference>
<dbReference type="EMBL" id="SIDB01000013">
    <property type="protein sequence ID" value="KAI3424420.1"/>
    <property type="molecule type" value="Genomic_DNA"/>
</dbReference>
<evidence type="ECO:0000313" key="10">
    <source>
        <dbReference type="EMBL" id="KAI3424420.1"/>
    </source>
</evidence>
<keyword evidence="3" id="KW-0716">Sensory transduction</keyword>